<evidence type="ECO:0000313" key="1">
    <source>
        <dbReference type="EMBL" id="CAD7259774.1"/>
    </source>
</evidence>
<organism evidence="1">
    <name type="scientific">Timema shepardi</name>
    <name type="common">Walking stick</name>
    <dbReference type="NCBI Taxonomy" id="629360"/>
    <lineage>
        <taxon>Eukaryota</taxon>
        <taxon>Metazoa</taxon>
        <taxon>Ecdysozoa</taxon>
        <taxon>Arthropoda</taxon>
        <taxon>Hexapoda</taxon>
        <taxon>Insecta</taxon>
        <taxon>Pterygota</taxon>
        <taxon>Neoptera</taxon>
        <taxon>Polyneoptera</taxon>
        <taxon>Phasmatodea</taxon>
        <taxon>Timematodea</taxon>
        <taxon>Timematoidea</taxon>
        <taxon>Timematidae</taxon>
        <taxon>Timema</taxon>
    </lineage>
</organism>
<accession>A0A7R9FZ66</accession>
<protein>
    <submittedName>
        <fullName evidence="1">Uncharacterized protein</fullName>
    </submittedName>
</protein>
<name>A0A7R9FZ66_TIMSH</name>
<dbReference type="EMBL" id="OC001377">
    <property type="protein sequence ID" value="CAD7259774.1"/>
    <property type="molecule type" value="Genomic_DNA"/>
</dbReference>
<gene>
    <name evidence="1" type="ORF">TSIB3V08_LOCUS3972</name>
</gene>
<reference evidence="1" key="1">
    <citation type="submission" date="2020-11" db="EMBL/GenBank/DDBJ databases">
        <authorList>
            <person name="Tran Van P."/>
        </authorList>
    </citation>
    <scope>NUCLEOTIDE SEQUENCE</scope>
</reference>
<proteinExistence type="predicted"/>
<dbReference type="AlphaFoldDB" id="A0A7R9FZ66"/>
<sequence>MVHRVIGLTWNPNHGGGLAFPTFTRCLVRGSEPTFAWRESGKPPSVHPTEIRTSISPSSAVELNTTSALTNYTTEAATRHLQCCPKLSKVQAACNAPSFNFARLTPSYLSFQTIYTGISLSSSIKRNQRECNTCVQTLAAPNCMRALPLTSVADICMMTASTVYAELQPCLEKVIPDPAISYVEFISMDEDVAVWGEVTDADIVAKVLINNIQAEDGASGDEEDNSSVVQ</sequence>